<evidence type="ECO:0000256" key="2">
    <source>
        <dbReference type="SAM" id="SignalP"/>
    </source>
</evidence>
<dbReference type="PANTHER" id="PTHR11422">
    <property type="entry name" value="T-CELL SURFACE GLYCOPROTEIN CD4"/>
    <property type="match status" value="1"/>
</dbReference>
<evidence type="ECO:0000256" key="1">
    <source>
        <dbReference type="SAM" id="Phobius"/>
    </source>
</evidence>
<gene>
    <name evidence="4" type="ORF">ATANTOWER_023409</name>
</gene>
<comment type="caution">
    <text evidence="4">The sequence shown here is derived from an EMBL/GenBank/DDBJ whole genome shotgun (WGS) entry which is preliminary data.</text>
</comment>
<organism evidence="4 5">
    <name type="scientific">Ataeniobius toweri</name>
    <dbReference type="NCBI Taxonomy" id="208326"/>
    <lineage>
        <taxon>Eukaryota</taxon>
        <taxon>Metazoa</taxon>
        <taxon>Chordata</taxon>
        <taxon>Craniata</taxon>
        <taxon>Vertebrata</taxon>
        <taxon>Euteleostomi</taxon>
        <taxon>Actinopterygii</taxon>
        <taxon>Neopterygii</taxon>
        <taxon>Teleostei</taxon>
        <taxon>Neoteleostei</taxon>
        <taxon>Acanthomorphata</taxon>
        <taxon>Ovalentaria</taxon>
        <taxon>Atherinomorphae</taxon>
        <taxon>Cyprinodontiformes</taxon>
        <taxon>Goodeidae</taxon>
        <taxon>Ataeniobius</taxon>
    </lineage>
</organism>
<evidence type="ECO:0000259" key="3">
    <source>
        <dbReference type="PROSITE" id="PS50835"/>
    </source>
</evidence>
<feature type="signal peptide" evidence="2">
    <location>
        <begin position="1"/>
        <end position="21"/>
    </location>
</feature>
<evidence type="ECO:0000313" key="5">
    <source>
        <dbReference type="Proteomes" id="UP001345963"/>
    </source>
</evidence>
<dbReference type="SUPFAM" id="SSF48726">
    <property type="entry name" value="Immunoglobulin"/>
    <property type="match status" value="2"/>
</dbReference>
<dbReference type="SMART" id="SM00409">
    <property type="entry name" value="IG"/>
    <property type="match status" value="3"/>
</dbReference>
<dbReference type="EMBL" id="JAHUTI010009841">
    <property type="protein sequence ID" value="MED6234543.1"/>
    <property type="molecule type" value="Genomic_DNA"/>
</dbReference>
<dbReference type="Gene3D" id="2.60.40.10">
    <property type="entry name" value="Immunoglobulins"/>
    <property type="match status" value="2"/>
</dbReference>
<dbReference type="InterPro" id="IPR007110">
    <property type="entry name" value="Ig-like_dom"/>
</dbReference>
<dbReference type="PROSITE" id="PS50835">
    <property type="entry name" value="IG_LIKE"/>
    <property type="match status" value="2"/>
</dbReference>
<name>A0ABU7A991_9TELE</name>
<keyword evidence="1" id="KW-0812">Transmembrane</keyword>
<dbReference type="Proteomes" id="UP001345963">
    <property type="component" value="Unassembled WGS sequence"/>
</dbReference>
<accession>A0ABU7A991</accession>
<dbReference type="InterPro" id="IPR003599">
    <property type="entry name" value="Ig_sub"/>
</dbReference>
<feature type="transmembrane region" description="Helical" evidence="1">
    <location>
        <begin position="398"/>
        <end position="420"/>
    </location>
</feature>
<keyword evidence="2" id="KW-0732">Signal</keyword>
<feature type="domain" description="Ig-like" evidence="3">
    <location>
        <begin position="223"/>
        <end position="297"/>
    </location>
</feature>
<evidence type="ECO:0000313" key="4">
    <source>
        <dbReference type="EMBL" id="MED6234543.1"/>
    </source>
</evidence>
<protein>
    <recommendedName>
        <fullName evidence="3">Ig-like domain-containing protein</fullName>
    </recommendedName>
</protein>
<proteinExistence type="predicted"/>
<feature type="domain" description="Ig-like" evidence="3">
    <location>
        <begin position="5"/>
        <end position="113"/>
    </location>
</feature>
<feature type="chain" id="PRO_5045412440" description="Ig-like domain-containing protein" evidence="2">
    <location>
        <begin position="22"/>
        <end position="478"/>
    </location>
</feature>
<sequence length="478" mass="53453">MNFQPLYGLYLVIFTSWTSDALYSSDPVQMFAQPGDRVTLPCGLPSVGSCSSINWTERFYVWDSEVVTAGKVTYFKENKYNLLKDCSLEIPKMERDDAKLYTCESGALNSSVSLRFLDINETQTEDTVELHCSLSTFLGYVHCKNDTGINIIWTTENDVPITGKIVRFENPSVCFSKLIIAKKVTDHHRAWKCQVTQNGVVKAIVSYKTTITDGLEEVFAAVGESVSLLCRNTSSLRLGDSIEWTLNKKPLADMLPENGQTNVSNVSTDSSLVINTLIPLHAGDYQCMGSSDEQRVFHKFRLHTLDVTAKTDPEGENLTLTCLLTCAKECEENFNLTWSGSSRECWQGRLLNVNNTLISELLLPVWPVSSDETTCSVYREGSLMASKSWHSVKSLQTLAWIGLPLGLLICAATAGVFIHWKRKRNQDLGSESVAKLSNISMTHIYDAIQDEEVEQQRQLNREVATTDDGLYNLLQTVN</sequence>
<reference evidence="4 5" key="1">
    <citation type="submission" date="2021-07" db="EMBL/GenBank/DDBJ databases">
        <authorList>
            <person name="Palmer J.M."/>
        </authorList>
    </citation>
    <scope>NUCLEOTIDE SEQUENCE [LARGE SCALE GENOMIC DNA]</scope>
    <source>
        <strain evidence="4 5">AT_MEX2019</strain>
        <tissue evidence="4">Muscle</tissue>
    </source>
</reference>
<keyword evidence="1" id="KW-0472">Membrane</keyword>
<dbReference type="PANTHER" id="PTHR11422:SF5">
    <property type="entry name" value="DIVERSE IMMUNOGLOBULIN DOMAIN-CONTAINING PROTEIN 1.1 ISOFORM X1-RELATED"/>
    <property type="match status" value="1"/>
</dbReference>
<dbReference type="InterPro" id="IPR036179">
    <property type="entry name" value="Ig-like_dom_sf"/>
</dbReference>
<keyword evidence="5" id="KW-1185">Reference proteome</keyword>
<dbReference type="InterPro" id="IPR013783">
    <property type="entry name" value="Ig-like_fold"/>
</dbReference>
<keyword evidence="1" id="KW-1133">Transmembrane helix</keyword>